<dbReference type="AlphaFoldDB" id="A0A9P6FX98"/>
<accession>A0A9P6FX98</accession>
<keyword evidence="2" id="KW-1185">Reference proteome</keyword>
<evidence type="ECO:0000313" key="1">
    <source>
        <dbReference type="EMBL" id="KAF9583214.1"/>
    </source>
</evidence>
<proteinExistence type="predicted"/>
<name>A0A9P6FX98_9FUNG</name>
<dbReference type="EMBL" id="JAABOA010000774">
    <property type="protein sequence ID" value="KAF9583214.1"/>
    <property type="molecule type" value="Genomic_DNA"/>
</dbReference>
<reference evidence="1" key="1">
    <citation type="journal article" date="2020" name="Fungal Divers.">
        <title>Resolving the Mortierellaceae phylogeny through synthesis of multi-gene phylogenetics and phylogenomics.</title>
        <authorList>
            <person name="Vandepol N."/>
            <person name="Liber J."/>
            <person name="Desiro A."/>
            <person name="Na H."/>
            <person name="Kennedy M."/>
            <person name="Barry K."/>
            <person name="Grigoriev I.V."/>
            <person name="Miller A.N."/>
            <person name="O'Donnell K."/>
            <person name="Stajich J.E."/>
            <person name="Bonito G."/>
        </authorList>
    </citation>
    <scope>NUCLEOTIDE SEQUENCE</scope>
    <source>
        <strain evidence="1">KOD1015</strain>
    </source>
</reference>
<organism evidence="1 2">
    <name type="scientific">Lunasporangiospora selenospora</name>
    <dbReference type="NCBI Taxonomy" id="979761"/>
    <lineage>
        <taxon>Eukaryota</taxon>
        <taxon>Fungi</taxon>
        <taxon>Fungi incertae sedis</taxon>
        <taxon>Mucoromycota</taxon>
        <taxon>Mortierellomycotina</taxon>
        <taxon>Mortierellomycetes</taxon>
        <taxon>Mortierellales</taxon>
        <taxon>Mortierellaceae</taxon>
        <taxon>Lunasporangiospora</taxon>
    </lineage>
</organism>
<dbReference type="Proteomes" id="UP000780801">
    <property type="component" value="Unassembled WGS sequence"/>
</dbReference>
<gene>
    <name evidence="1" type="ORF">BGW38_010014</name>
</gene>
<protein>
    <submittedName>
        <fullName evidence="1">Uncharacterized protein</fullName>
    </submittedName>
</protein>
<comment type="caution">
    <text evidence="1">The sequence shown here is derived from an EMBL/GenBank/DDBJ whole genome shotgun (WGS) entry which is preliminary data.</text>
</comment>
<evidence type="ECO:0000313" key="2">
    <source>
        <dbReference type="Proteomes" id="UP000780801"/>
    </source>
</evidence>
<sequence>MASKNHRTVIPIKLDLTHPDLSLFLKHTDSNSEQDQEQFNGESSLDHDQHYDHSWYHQQIQEAIYQSQVQQQQQQHIQLTTYQQQQAQLTTYQQQQAQMTTYQQQQQAQLITFHQQHAQTAAFQRQSLVEAYQQQVLAEAYQKQVAEAHQEQLAQMAVRQRQPTVTLQSNTWTEAVNQTPFYAAEHHIQGKTSASTANLGHTRVEAITT</sequence>